<keyword evidence="4 12" id="KW-0210">Decarboxylase</keyword>
<comment type="catalytic activity">
    <reaction evidence="12">
        <text>a 1,2-diacyl-sn-glycero-3-phospho-L-serine + H(+) = a 1,2-diacyl-sn-glycero-3-phosphoethanolamine + CO2</text>
        <dbReference type="Rhea" id="RHEA:20828"/>
        <dbReference type="ChEBI" id="CHEBI:15378"/>
        <dbReference type="ChEBI" id="CHEBI:16526"/>
        <dbReference type="ChEBI" id="CHEBI:57262"/>
        <dbReference type="ChEBI" id="CHEBI:64612"/>
        <dbReference type="EC" id="4.1.1.65"/>
    </reaction>
</comment>
<evidence type="ECO:0000313" key="14">
    <source>
        <dbReference type="Proteomes" id="UP001595640"/>
    </source>
</evidence>
<gene>
    <name evidence="13" type="primary">asd</name>
    <name evidence="12" type="synonym">psd</name>
    <name evidence="13" type="ORF">ACFOEI_06895</name>
</gene>
<evidence type="ECO:0000256" key="7">
    <source>
        <dbReference type="ARBA" id="ARBA00023145"/>
    </source>
</evidence>
<evidence type="ECO:0000256" key="8">
    <source>
        <dbReference type="ARBA" id="ARBA00023209"/>
    </source>
</evidence>
<dbReference type="RefSeq" id="WP_019017239.1">
    <property type="nucleotide sequence ID" value="NZ_BMXD01000003.1"/>
</dbReference>
<name>A0ABV7LYW1_9GAMM</name>
<comment type="pathway">
    <text evidence="12">Phospholipid metabolism; phosphatidylethanolamine biosynthesis; phosphatidylethanolamine from CDP-diacylglycerol: step 2/2.</text>
</comment>
<evidence type="ECO:0000256" key="9">
    <source>
        <dbReference type="ARBA" id="ARBA00023239"/>
    </source>
</evidence>
<sequence length="281" mass="31238">MDRDQLFSLIQYPLPHHLISRLVGQLAECRTPWLKNLLIEQFIRVFDVDMSQALEPNPHTYDCFNAFFTRAMRDDARPIGDGLVSPTDGVLSQSGRIEHGTLIQAKGQAYSLTTLLGGDSRRAEPFRNGSFATIYLSPRDYHRVHMPLGGTLREMAYVPGRLFSVNLATAANVPGLFARNERLVCIFDTEFGPMAMVLVGAMIVAAIETVWAGQITPKSGQVQTTRYNEAIELAKGAEMGRFKLGSTVILCFPRPVDFREDLSINNSMVSMGQPLGQFHDT</sequence>
<keyword evidence="14" id="KW-1185">Reference proteome</keyword>
<comment type="subunit">
    <text evidence="12">Heterodimer of a large membrane-associated beta subunit and a small pyruvoyl-containing alpha subunit.</text>
</comment>
<dbReference type="InterPro" id="IPR033178">
    <property type="entry name" value="PSD_type1_pro"/>
</dbReference>
<accession>A0ABV7LYW1</accession>
<dbReference type="GO" id="GO:0004609">
    <property type="term" value="F:phosphatidylserine decarboxylase activity"/>
    <property type="evidence" value="ECO:0007669"/>
    <property type="project" value="UniProtKB-EC"/>
</dbReference>
<comment type="similarity">
    <text evidence="12">Belongs to the phosphatidylserine decarboxylase family. PSD-B subfamily. Prokaryotic type I sub-subfamily.</text>
</comment>
<dbReference type="NCBIfam" id="TIGR00163">
    <property type="entry name" value="PS_decarb"/>
    <property type="match status" value="1"/>
</dbReference>
<dbReference type="Proteomes" id="UP001595640">
    <property type="component" value="Unassembled WGS sequence"/>
</dbReference>
<keyword evidence="6 12" id="KW-0472">Membrane</keyword>
<evidence type="ECO:0000256" key="12">
    <source>
        <dbReference type="HAMAP-Rule" id="MF_00662"/>
    </source>
</evidence>
<evidence type="ECO:0000313" key="13">
    <source>
        <dbReference type="EMBL" id="MFC3291792.1"/>
    </source>
</evidence>
<feature type="site" description="Cleavage (non-hydrolytic); by autocatalysis" evidence="12">
    <location>
        <begin position="245"/>
        <end position="246"/>
    </location>
</feature>
<evidence type="ECO:0000256" key="4">
    <source>
        <dbReference type="ARBA" id="ARBA00022793"/>
    </source>
</evidence>
<evidence type="ECO:0000256" key="3">
    <source>
        <dbReference type="ARBA" id="ARBA00022516"/>
    </source>
</evidence>
<evidence type="ECO:0000256" key="1">
    <source>
        <dbReference type="ARBA" id="ARBA00005189"/>
    </source>
</evidence>
<proteinExistence type="inferred from homology"/>
<keyword evidence="5 12" id="KW-0443">Lipid metabolism</keyword>
<dbReference type="EC" id="4.1.1.65" evidence="12"/>
<comment type="pathway">
    <text evidence="1">Lipid metabolism.</text>
</comment>
<evidence type="ECO:0000256" key="10">
    <source>
        <dbReference type="ARBA" id="ARBA00023264"/>
    </source>
</evidence>
<dbReference type="PANTHER" id="PTHR10067">
    <property type="entry name" value="PHOSPHATIDYLSERINE DECARBOXYLASE"/>
    <property type="match status" value="1"/>
</dbReference>
<comment type="subcellular location">
    <subcellularLocation>
        <location evidence="12">Cell membrane</location>
        <topology evidence="12">Peripheral membrane protein</topology>
    </subcellularLocation>
</comment>
<keyword evidence="3 12" id="KW-0444">Lipid biosynthesis</keyword>
<evidence type="ECO:0000256" key="5">
    <source>
        <dbReference type="ARBA" id="ARBA00023098"/>
    </source>
</evidence>
<keyword evidence="11 12" id="KW-0670">Pyruvate</keyword>
<feature type="active site" description="Charge relay system; for autoendoproteolytic cleavage activity" evidence="12">
    <location>
        <position position="88"/>
    </location>
</feature>
<feature type="active site" description="Charge relay system; for autoendoproteolytic cleavage activity" evidence="12">
    <location>
        <position position="145"/>
    </location>
</feature>
<feature type="active site" description="Schiff-base intermediate with substrate; via pyruvic acid; for decarboxylase activity" evidence="12">
    <location>
        <position position="246"/>
    </location>
</feature>
<dbReference type="EMBL" id="JBHRUH010000012">
    <property type="protein sequence ID" value="MFC3291792.1"/>
    <property type="molecule type" value="Genomic_DNA"/>
</dbReference>
<dbReference type="InterPro" id="IPR033177">
    <property type="entry name" value="PSD-B"/>
</dbReference>
<feature type="chain" id="PRO_5044909344" description="Phosphatidylserine decarboxylase alpha chain" evidence="12">
    <location>
        <begin position="246"/>
        <end position="281"/>
    </location>
</feature>
<reference evidence="14" key="1">
    <citation type="journal article" date="2019" name="Int. J. Syst. Evol. Microbiol.">
        <title>The Global Catalogue of Microorganisms (GCM) 10K type strain sequencing project: providing services to taxonomists for standard genome sequencing and annotation.</title>
        <authorList>
            <consortium name="The Broad Institute Genomics Platform"/>
            <consortium name="The Broad Institute Genome Sequencing Center for Infectious Disease"/>
            <person name="Wu L."/>
            <person name="Ma J."/>
        </authorList>
    </citation>
    <scope>NUCLEOTIDE SEQUENCE [LARGE SCALE GENOMIC DNA]</scope>
    <source>
        <strain evidence="14">KCTC 12847</strain>
    </source>
</reference>
<protein>
    <recommendedName>
        <fullName evidence="12">Phosphatidylserine decarboxylase proenzyme</fullName>
        <ecNumber evidence="12">4.1.1.65</ecNumber>
    </recommendedName>
    <component>
        <recommendedName>
            <fullName evidence="12">Phosphatidylserine decarboxylase alpha chain</fullName>
        </recommendedName>
    </component>
    <component>
        <recommendedName>
            <fullName evidence="12">Phosphatidylserine decarboxylase beta chain</fullName>
        </recommendedName>
    </component>
</protein>
<dbReference type="HAMAP" id="MF_00662">
    <property type="entry name" value="PS_decarb_PSD_B_type1"/>
    <property type="match status" value="1"/>
</dbReference>
<evidence type="ECO:0000256" key="2">
    <source>
        <dbReference type="ARBA" id="ARBA00022475"/>
    </source>
</evidence>
<comment type="PTM">
    <text evidence="12">Is synthesized initially as an inactive proenzyme. Formation of the active enzyme involves a self-maturation process in which the active site pyruvoyl group is generated from an internal serine residue via an autocatalytic post-translational modification. Two non-identical subunits are generated from the proenzyme in this reaction, and the pyruvate is formed at the N-terminus of the alpha chain, which is derived from the carboxyl end of the proenzyme. The autoendoproteolytic cleavage occurs by a canonical serine protease mechanism, in which the side chain hydroxyl group of the serine supplies its oxygen atom to form the C-terminus of the beta chain, while the remainder of the serine residue undergoes an oxidative deamination to produce ammonia and the pyruvoyl prosthetic group on the alpha chain. During this reaction, the Ser that is part of the protease active site of the proenzyme becomes the pyruvoyl prosthetic group, which constitutes an essential element of the active site of the mature decarboxylase.</text>
</comment>
<keyword evidence="2 12" id="KW-1003">Cell membrane</keyword>
<comment type="function">
    <text evidence="12">Catalyzes the formation of phosphatidylethanolamine (PtdEtn) from phosphatidylserine (PtdSer).</text>
</comment>
<dbReference type="PANTHER" id="PTHR10067:SF6">
    <property type="entry name" value="PHOSPHATIDYLSERINE DECARBOXYLASE PROENZYME, MITOCHONDRIAL"/>
    <property type="match status" value="1"/>
</dbReference>
<keyword evidence="7 12" id="KW-0865">Zymogen</keyword>
<evidence type="ECO:0000256" key="6">
    <source>
        <dbReference type="ARBA" id="ARBA00023136"/>
    </source>
</evidence>
<evidence type="ECO:0000256" key="11">
    <source>
        <dbReference type="ARBA" id="ARBA00023317"/>
    </source>
</evidence>
<comment type="caution">
    <text evidence="13">The sequence shown here is derived from an EMBL/GenBank/DDBJ whole genome shotgun (WGS) entry which is preliminary data.</text>
</comment>
<feature type="active site" description="Charge relay system; for autoendoproteolytic cleavage activity" evidence="12">
    <location>
        <position position="246"/>
    </location>
</feature>
<comment type="cofactor">
    <cofactor evidence="12">
        <name>pyruvate</name>
        <dbReference type="ChEBI" id="CHEBI:15361"/>
    </cofactor>
    <text evidence="12">Binds 1 pyruvoyl group covalently per subunit.</text>
</comment>
<keyword evidence="10 12" id="KW-1208">Phospholipid metabolism</keyword>
<feature type="modified residue" description="Pyruvic acid (Ser); by autocatalysis" evidence="12">
    <location>
        <position position="246"/>
    </location>
</feature>
<keyword evidence="9 12" id="KW-0456">Lyase</keyword>
<organism evidence="13 14">
    <name type="scientific">Modicisalibacter luteus</name>
    <dbReference type="NCBI Taxonomy" id="453962"/>
    <lineage>
        <taxon>Bacteria</taxon>
        <taxon>Pseudomonadati</taxon>
        <taxon>Pseudomonadota</taxon>
        <taxon>Gammaproteobacteria</taxon>
        <taxon>Oceanospirillales</taxon>
        <taxon>Halomonadaceae</taxon>
        <taxon>Modicisalibacter</taxon>
    </lineage>
</organism>
<dbReference type="Pfam" id="PF02666">
    <property type="entry name" value="PS_Dcarbxylase"/>
    <property type="match status" value="1"/>
</dbReference>
<dbReference type="InterPro" id="IPR003817">
    <property type="entry name" value="PS_Dcarbxylase"/>
</dbReference>
<keyword evidence="8 12" id="KW-0594">Phospholipid biosynthesis</keyword>
<feature type="chain" id="PRO_5044909345" description="Phosphatidylserine decarboxylase beta chain" evidence="12">
    <location>
        <begin position="1"/>
        <end position="245"/>
    </location>
</feature>